<dbReference type="Gene3D" id="3.40.50.11350">
    <property type="match status" value="1"/>
</dbReference>
<dbReference type="EMBL" id="JATAAI010000010">
    <property type="protein sequence ID" value="KAK1742728.1"/>
    <property type="molecule type" value="Genomic_DNA"/>
</dbReference>
<keyword evidence="2" id="KW-1185">Reference proteome</keyword>
<gene>
    <name evidence="1" type="ORF">QTG54_006325</name>
</gene>
<organism evidence="1 2">
    <name type="scientific">Skeletonema marinoi</name>
    <dbReference type="NCBI Taxonomy" id="267567"/>
    <lineage>
        <taxon>Eukaryota</taxon>
        <taxon>Sar</taxon>
        <taxon>Stramenopiles</taxon>
        <taxon>Ochrophyta</taxon>
        <taxon>Bacillariophyta</taxon>
        <taxon>Coscinodiscophyceae</taxon>
        <taxon>Thalassiosirophycidae</taxon>
        <taxon>Thalassiosirales</taxon>
        <taxon>Skeletonemataceae</taxon>
        <taxon>Skeletonema</taxon>
        <taxon>Skeletonema marinoi-dohrnii complex</taxon>
    </lineage>
</organism>
<name>A0AAD8YBH9_9STRA</name>
<dbReference type="GO" id="GO:0006487">
    <property type="term" value="P:protein N-linked glycosylation"/>
    <property type="evidence" value="ECO:0007669"/>
    <property type="project" value="TreeGrafter"/>
</dbReference>
<comment type="caution">
    <text evidence="1">The sequence shown here is derived from an EMBL/GenBank/DDBJ whole genome shotgun (WGS) entry which is preliminary data.</text>
</comment>
<dbReference type="AlphaFoldDB" id="A0AAD8YBH9"/>
<protein>
    <submittedName>
        <fullName evidence="1">Uncharacterized protein</fullName>
    </submittedName>
</protein>
<evidence type="ECO:0000313" key="2">
    <source>
        <dbReference type="Proteomes" id="UP001224775"/>
    </source>
</evidence>
<dbReference type="GO" id="GO:0046921">
    <property type="term" value="F:alpha-(1-&gt;6)-fucosyltransferase activity"/>
    <property type="evidence" value="ECO:0007669"/>
    <property type="project" value="TreeGrafter"/>
</dbReference>
<reference evidence="1" key="1">
    <citation type="submission" date="2023-06" db="EMBL/GenBank/DDBJ databases">
        <title>Survivors Of The Sea: Transcriptome response of Skeletonema marinoi to long-term dormancy.</title>
        <authorList>
            <person name="Pinder M.I.M."/>
            <person name="Kourtchenko O."/>
            <person name="Robertson E.K."/>
            <person name="Larsson T."/>
            <person name="Maumus F."/>
            <person name="Osuna-Cruz C.M."/>
            <person name="Vancaester E."/>
            <person name="Stenow R."/>
            <person name="Vandepoele K."/>
            <person name="Ploug H."/>
            <person name="Bruchert V."/>
            <person name="Godhe A."/>
            <person name="Topel M."/>
        </authorList>
    </citation>
    <scope>NUCLEOTIDE SEQUENCE</scope>
    <source>
        <strain evidence="1">R05AC</strain>
    </source>
</reference>
<evidence type="ECO:0000313" key="1">
    <source>
        <dbReference type="EMBL" id="KAK1742728.1"/>
    </source>
</evidence>
<dbReference type="PANTHER" id="PTHR13132:SF29">
    <property type="entry name" value="ALPHA-(1,6)-FUCOSYLTRANSFERASE"/>
    <property type="match status" value="1"/>
</dbReference>
<proteinExistence type="predicted"/>
<dbReference type="Proteomes" id="UP001224775">
    <property type="component" value="Unassembled WGS sequence"/>
</dbReference>
<dbReference type="PANTHER" id="PTHR13132">
    <property type="entry name" value="ALPHA- 1,6 -FUCOSYLTRANSFERASE"/>
    <property type="match status" value="1"/>
</dbReference>
<accession>A0AAD8YBH9</accession>
<sequence length="552" mass="62332">MPSSTQQRPSSIPKAKAYAATLLLGVAMSSHIVINLQLQGFLSSFYPSTFSRSFFLRRSLSLHEIEKYSTLQDVNDIDPSIELRAKAEANDDKCTNLFLYLPDPPHFSTHGHGSQINTYILAMLDGTYLNRNVLLVEPPNDVSTFAGASQFGCPVDAFEEIHMKSPASSAPEIWQIKENFSGGLSRLINHPTWLSGGCSMPCADTYTYNDWVRIAISPNAVTEPISCKESNGRTVNVIATGGRGARQYFYSKLRSNDDHFISNEKWGIRLGATQAEARIFSTLSDNAMWDYACGLMIKAGFLRLQPWIARDVAMLIKSFDLFQRIGDTKNEVYDSIHVRRGDKLIREARHEVVKYWNTQGHTNAWRLPTNYIPFAHYLSQFRKEECLVNELGEVGRITRAVYVATDDPVVVKEEIANLPNRIDERTVLWNDCHELSFYFNPTDESSFHLNGDGETGFRDGTEDTCFNRYHRNIASIADMVILAKSRTFVGEFNSNWGRLLRTMRVRLDTPILQDDGDSNDDEKVLGDVLSTYSTTLDMRIAWGPTTPRLPGE</sequence>